<evidence type="ECO:0000313" key="6">
    <source>
        <dbReference type="Proteomes" id="UP000244052"/>
    </source>
</evidence>
<dbReference type="Pfam" id="PF12802">
    <property type="entry name" value="MarR_2"/>
    <property type="match status" value="1"/>
</dbReference>
<keyword evidence="3" id="KW-0804">Transcription</keyword>
<reference evidence="5 6" key="1">
    <citation type="submission" date="2018-04" db="EMBL/GenBank/DDBJ databases">
        <title>Pseudomonas sp. nov., isolated from mangrove soil.</title>
        <authorList>
            <person name="Chen C."/>
        </authorList>
    </citation>
    <scope>NUCLEOTIDE SEQUENCE [LARGE SCALE GENOMIC DNA]</scope>
    <source>
        <strain evidence="5 6">JCM 14246</strain>
    </source>
</reference>
<protein>
    <submittedName>
        <fullName evidence="5">MarR family transcriptional regulator</fullName>
    </submittedName>
</protein>
<keyword evidence="6" id="KW-1185">Reference proteome</keyword>
<dbReference type="SUPFAM" id="SSF46785">
    <property type="entry name" value="Winged helix' DNA-binding domain"/>
    <property type="match status" value="1"/>
</dbReference>
<evidence type="ECO:0000256" key="2">
    <source>
        <dbReference type="ARBA" id="ARBA00023125"/>
    </source>
</evidence>
<dbReference type="PROSITE" id="PS50995">
    <property type="entry name" value="HTH_MARR_2"/>
    <property type="match status" value="1"/>
</dbReference>
<dbReference type="SMART" id="SM00347">
    <property type="entry name" value="HTH_MARR"/>
    <property type="match status" value="1"/>
</dbReference>
<dbReference type="PRINTS" id="PR00598">
    <property type="entry name" value="HTHMARR"/>
</dbReference>
<dbReference type="GO" id="GO:0003700">
    <property type="term" value="F:DNA-binding transcription factor activity"/>
    <property type="evidence" value="ECO:0007669"/>
    <property type="project" value="InterPro"/>
</dbReference>
<keyword evidence="2" id="KW-0238">DNA-binding</keyword>
<dbReference type="Proteomes" id="UP000244052">
    <property type="component" value="Unassembled WGS sequence"/>
</dbReference>
<dbReference type="InterPro" id="IPR036388">
    <property type="entry name" value="WH-like_DNA-bd_sf"/>
</dbReference>
<name>A0A2T5PQT6_ECTOL</name>
<evidence type="ECO:0000313" key="5">
    <source>
        <dbReference type="EMBL" id="PTU80090.1"/>
    </source>
</evidence>
<accession>A0A2T5PQT6</accession>
<dbReference type="PANTHER" id="PTHR42756">
    <property type="entry name" value="TRANSCRIPTIONAL REGULATOR, MARR"/>
    <property type="match status" value="1"/>
</dbReference>
<evidence type="ECO:0000259" key="4">
    <source>
        <dbReference type="PROSITE" id="PS50995"/>
    </source>
</evidence>
<sequence length="173" mass="19039">MPNGSTETGKTSDALRVMELSTAITRLSTARNQVLNRMAAPFGLTAVQMMALHHMSVTPASTPSTLARSLEVDSASVTRLLDRLEKKGMIQRAAQERVDRTHDRRVIEIVLTACGNNAIGELKSHWRSALAELTEAFKQSEIHGLLHLPELRNQDALHLALDCKPLSVTEPRP</sequence>
<dbReference type="Gene3D" id="1.10.10.10">
    <property type="entry name" value="Winged helix-like DNA-binding domain superfamily/Winged helix DNA-binding domain"/>
    <property type="match status" value="1"/>
</dbReference>
<evidence type="ECO:0000256" key="3">
    <source>
        <dbReference type="ARBA" id="ARBA00023163"/>
    </source>
</evidence>
<organism evidence="5 6">
    <name type="scientific">Ectopseudomonas oleovorans</name>
    <name type="common">Pseudomonas oleovorans</name>
    <dbReference type="NCBI Taxonomy" id="301"/>
    <lineage>
        <taxon>Bacteria</taxon>
        <taxon>Pseudomonadati</taxon>
        <taxon>Pseudomonadota</taxon>
        <taxon>Gammaproteobacteria</taxon>
        <taxon>Pseudomonadales</taxon>
        <taxon>Pseudomonadaceae</taxon>
        <taxon>Ectopseudomonas</taxon>
    </lineage>
</organism>
<evidence type="ECO:0000256" key="1">
    <source>
        <dbReference type="ARBA" id="ARBA00023015"/>
    </source>
</evidence>
<dbReference type="InterPro" id="IPR000835">
    <property type="entry name" value="HTH_MarR-typ"/>
</dbReference>
<dbReference type="EMBL" id="QASO01000031">
    <property type="protein sequence ID" value="PTU80090.1"/>
    <property type="molecule type" value="Genomic_DNA"/>
</dbReference>
<dbReference type="GO" id="GO:0003677">
    <property type="term" value="F:DNA binding"/>
    <property type="evidence" value="ECO:0007669"/>
    <property type="project" value="UniProtKB-KW"/>
</dbReference>
<proteinExistence type="predicted"/>
<comment type="caution">
    <text evidence="5">The sequence shown here is derived from an EMBL/GenBank/DDBJ whole genome shotgun (WGS) entry which is preliminary data.</text>
</comment>
<dbReference type="AlphaFoldDB" id="A0A2T5PQT6"/>
<keyword evidence="1" id="KW-0805">Transcription regulation</keyword>
<feature type="domain" description="HTH marR-type" evidence="4">
    <location>
        <begin position="17"/>
        <end position="154"/>
    </location>
</feature>
<dbReference type="PANTHER" id="PTHR42756:SF1">
    <property type="entry name" value="TRANSCRIPTIONAL REPRESSOR OF EMRAB OPERON"/>
    <property type="match status" value="1"/>
</dbReference>
<dbReference type="InterPro" id="IPR036390">
    <property type="entry name" value="WH_DNA-bd_sf"/>
</dbReference>
<gene>
    <name evidence="5" type="ORF">DBO86_05335</name>
</gene>